<organism evidence="1 2">
    <name type="scientific">Kuenenia stuttgartiensis</name>
    <dbReference type="NCBI Taxonomy" id="174633"/>
    <lineage>
        <taxon>Bacteria</taxon>
        <taxon>Pseudomonadati</taxon>
        <taxon>Planctomycetota</taxon>
        <taxon>Candidatus Brocadiia</taxon>
        <taxon>Candidatus Brocadiales</taxon>
        <taxon>Candidatus Brocadiaceae</taxon>
        <taxon>Candidatus Kuenenia</taxon>
    </lineage>
</organism>
<dbReference type="InterPro" id="IPR027417">
    <property type="entry name" value="P-loop_NTPase"/>
</dbReference>
<keyword evidence="1" id="KW-0418">Kinase</keyword>
<protein>
    <submittedName>
        <fullName evidence="1">HPr kinase/phosphorylase</fullName>
    </submittedName>
</protein>
<dbReference type="GO" id="GO:0016301">
    <property type="term" value="F:kinase activity"/>
    <property type="evidence" value="ECO:0007669"/>
    <property type="project" value="UniProtKB-KW"/>
</dbReference>
<dbReference type="Proteomes" id="UP000221734">
    <property type="component" value="Chromosome Kuenenia_stuttgartiensis_MBR1"/>
</dbReference>
<dbReference type="SUPFAM" id="SSF53795">
    <property type="entry name" value="PEP carboxykinase-like"/>
    <property type="match status" value="1"/>
</dbReference>
<dbReference type="AlphaFoldDB" id="A0A2C9CL33"/>
<sequence length="328" mass="36781">MTEAGVNFYSLYEITVGVQWKGEGIGYEIEQFFYSFPFTQIYNGGKPAHIELKFVATDVPSHIPYTASQPLNGYDSSIYEADGHVYLTDGLSVFQLQLQAGTGLVTLHRSFKEKPPLSKYNFFLVGLIHLLSSRGFYDLHAAGLVRDGMGYLFLGESGSGKSSTALSLVSQGWHYVSDDALFLRSSADGIESLAFRKHFYLDPALSRQFPEIDPHLKGSAMGNHTKRFLDVESVYPGRFQPSCFPKVLIYTQIVLQPESMLIPVDKTTAFIRLMRQSSSLFFKRQAVNVHLEAIKRLVSQSDSYELLAGRDLYEEPERISEILSGLIV</sequence>
<dbReference type="RefSeq" id="WP_099326785.1">
    <property type="nucleotide sequence ID" value="NZ_LT934425.1"/>
</dbReference>
<proteinExistence type="predicted"/>
<accession>A0A2C9CL33</accession>
<reference evidence="2" key="1">
    <citation type="submission" date="2017-10" db="EMBL/GenBank/DDBJ databases">
        <authorList>
            <person name="Frank J."/>
        </authorList>
    </citation>
    <scope>NUCLEOTIDE SEQUENCE [LARGE SCALE GENOMIC DNA]</scope>
</reference>
<dbReference type="Gene3D" id="3.40.50.300">
    <property type="entry name" value="P-loop containing nucleotide triphosphate hydrolases"/>
    <property type="match status" value="1"/>
</dbReference>
<keyword evidence="2" id="KW-1185">Reference proteome</keyword>
<gene>
    <name evidence="1" type="primary">hprK</name>
    <name evidence="1" type="ORF">KSMBR1_3884</name>
</gene>
<dbReference type="EMBL" id="LT934425">
    <property type="protein sequence ID" value="SOH06356.1"/>
    <property type="molecule type" value="Genomic_DNA"/>
</dbReference>
<evidence type="ECO:0000313" key="2">
    <source>
        <dbReference type="Proteomes" id="UP000221734"/>
    </source>
</evidence>
<dbReference type="OrthoDB" id="113347at2"/>
<name>A0A2C9CL33_KUEST</name>
<dbReference type="KEGG" id="kst:KSMBR1_3884"/>
<evidence type="ECO:0000313" key="1">
    <source>
        <dbReference type="EMBL" id="SOH06356.1"/>
    </source>
</evidence>
<keyword evidence="1" id="KW-0808">Transferase</keyword>